<dbReference type="GO" id="GO:0046917">
    <property type="term" value="F:triphosphoribosyl-dephospho-CoA synthase activity"/>
    <property type="evidence" value="ECO:0007669"/>
    <property type="project" value="UniProtKB-EC"/>
</dbReference>
<evidence type="ECO:0000256" key="3">
    <source>
        <dbReference type="ARBA" id="ARBA00022679"/>
    </source>
</evidence>
<protein>
    <recommendedName>
        <fullName evidence="2">triphosphoribosyl-dephospho-CoA synthase</fullName>
        <ecNumber evidence="2">2.4.2.52</ecNumber>
    </recommendedName>
</protein>
<dbReference type="EMBL" id="FNDU01000007">
    <property type="protein sequence ID" value="SDI42898.1"/>
    <property type="molecule type" value="Genomic_DNA"/>
</dbReference>
<keyword evidence="3" id="KW-0808">Transferase</keyword>
<dbReference type="Pfam" id="PF01874">
    <property type="entry name" value="CitG"/>
    <property type="match status" value="1"/>
</dbReference>
<dbReference type="NCBIfam" id="TIGR03132">
    <property type="entry name" value="malonate_mdcB"/>
    <property type="match status" value="1"/>
</dbReference>
<evidence type="ECO:0000256" key="2">
    <source>
        <dbReference type="ARBA" id="ARBA00012074"/>
    </source>
</evidence>
<dbReference type="InterPro" id="IPR002736">
    <property type="entry name" value="CitG"/>
</dbReference>
<dbReference type="EC" id="2.4.2.52" evidence="2"/>
<dbReference type="AlphaFoldDB" id="A0A1G8KHL4"/>
<dbReference type="InterPro" id="IPR017555">
    <property type="entry name" value="TriPribosyl-deP-CoA_syn"/>
</dbReference>
<reference evidence="6 7" key="1">
    <citation type="submission" date="2016-10" db="EMBL/GenBank/DDBJ databases">
        <authorList>
            <person name="de Groot N.N."/>
        </authorList>
    </citation>
    <scope>NUCLEOTIDE SEQUENCE [LARGE SCALE GENOMIC DNA]</scope>
    <source>
        <strain evidence="7">P4B,CCM 7963,CECT 7998,DSM 25260,IBRC-M 10614,KCTC 13821</strain>
    </source>
</reference>
<gene>
    <name evidence="6" type="ORF">SAMN05216352_107234</name>
</gene>
<dbReference type="RefSeq" id="WP_091585752.1">
    <property type="nucleotide sequence ID" value="NZ_FNDU01000007.1"/>
</dbReference>
<dbReference type="STRING" id="930129.SAMN05216352_107234"/>
<dbReference type="OrthoDB" id="114886at2"/>
<dbReference type="GO" id="GO:0051191">
    <property type="term" value="P:prosthetic group biosynthetic process"/>
    <property type="evidence" value="ECO:0007669"/>
    <property type="project" value="TreeGrafter"/>
</dbReference>
<organism evidence="6 7">
    <name type="scientific">Alteribacillus bidgolensis</name>
    <dbReference type="NCBI Taxonomy" id="930129"/>
    <lineage>
        <taxon>Bacteria</taxon>
        <taxon>Bacillati</taxon>
        <taxon>Bacillota</taxon>
        <taxon>Bacilli</taxon>
        <taxon>Bacillales</taxon>
        <taxon>Bacillaceae</taxon>
        <taxon>Alteribacillus</taxon>
    </lineage>
</organism>
<accession>A0A1G8KHL4</accession>
<keyword evidence="7" id="KW-1185">Reference proteome</keyword>
<evidence type="ECO:0000256" key="4">
    <source>
        <dbReference type="ARBA" id="ARBA00022741"/>
    </source>
</evidence>
<proteinExistence type="predicted"/>
<evidence type="ECO:0000313" key="6">
    <source>
        <dbReference type="EMBL" id="SDI42898.1"/>
    </source>
</evidence>
<evidence type="ECO:0000256" key="1">
    <source>
        <dbReference type="ARBA" id="ARBA00001210"/>
    </source>
</evidence>
<evidence type="ECO:0000256" key="5">
    <source>
        <dbReference type="ARBA" id="ARBA00022840"/>
    </source>
</evidence>
<keyword evidence="5" id="KW-0067">ATP-binding</keyword>
<dbReference type="PANTHER" id="PTHR30201:SF2">
    <property type="entry name" value="2-(5''-TRIPHOSPHORIBOSYL)-3'-DEPHOSPHOCOENZYME-A SYNTHASE"/>
    <property type="match status" value="1"/>
</dbReference>
<comment type="catalytic activity">
    <reaction evidence="1">
        <text>3'-dephospho-CoA + ATP = 2'-(5''-triphospho-alpha-D-ribosyl)-3'-dephospho-CoA + adenine</text>
        <dbReference type="Rhea" id="RHEA:15117"/>
        <dbReference type="ChEBI" id="CHEBI:16708"/>
        <dbReference type="ChEBI" id="CHEBI:30616"/>
        <dbReference type="ChEBI" id="CHEBI:57328"/>
        <dbReference type="ChEBI" id="CHEBI:61378"/>
        <dbReference type="EC" id="2.4.2.52"/>
    </reaction>
</comment>
<dbReference type="NCBIfam" id="NF002315">
    <property type="entry name" value="PRK01237.1"/>
    <property type="match status" value="1"/>
</dbReference>
<dbReference type="GO" id="GO:0005524">
    <property type="term" value="F:ATP binding"/>
    <property type="evidence" value="ECO:0007669"/>
    <property type="project" value="UniProtKB-KW"/>
</dbReference>
<keyword evidence="4" id="KW-0547">Nucleotide-binding</keyword>
<dbReference type="Gene3D" id="1.10.4200.10">
    <property type="entry name" value="Triphosphoribosyl-dephospho-CoA protein"/>
    <property type="match status" value="1"/>
</dbReference>
<dbReference type="PANTHER" id="PTHR30201">
    <property type="entry name" value="TRIPHOSPHORIBOSYL-DEPHOSPHO-COA SYNTHASE"/>
    <property type="match status" value="1"/>
</dbReference>
<evidence type="ECO:0000313" key="7">
    <source>
        <dbReference type="Proteomes" id="UP000199017"/>
    </source>
</evidence>
<sequence>MKWEEVSACSEELAETAAVSLIEEAALTPKPGLVDKNNTGAHTDLDYNLMALSAVSLKSTFKDIAKMSFNQPIDQSLREKIAVIGRHGEKAMLQATGGVNTHKGAIWALGLLTAAAASLNKSSMSAEDIALTAGELAQFQDRKASYQETNGSRVKQYYGTCGAKEEAQQGFPHVTLLALPVLYERRRKQIHEDEARLDALLSVMSSLDDSCLLHRGGKVALRTAKRKSLSILKAGGVSTFEGYIMLQELDTELIKKNASPGGSADMLAAALFLDHLITSPLHLSNVVKKEMTI</sequence>
<dbReference type="Proteomes" id="UP000199017">
    <property type="component" value="Unassembled WGS sequence"/>
</dbReference>
<name>A0A1G8KHL4_9BACI</name>